<dbReference type="InterPro" id="IPR016032">
    <property type="entry name" value="Sig_transdc_resp-reg_C-effctor"/>
</dbReference>
<evidence type="ECO:0000256" key="2">
    <source>
        <dbReference type="ARBA" id="ARBA00023125"/>
    </source>
</evidence>
<evidence type="ECO:0000313" key="6">
    <source>
        <dbReference type="Proteomes" id="UP001487305"/>
    </source>
</evidence>
<organism evidence="5 6">
    <name type="scientific">Raoultibacter massiliensis</name>
    <dbReference type="NCBI Taxonomy" id="1852371"/>
    <lineage>
        <taxon>Bacteria</taxon>
        <taxon>Bacillati</taxon>
        <taxon>Actinomycetota</taxon>
        <taxon>Coriobacteriia</taxon>
        <taxon>Eggerthellales</taxon>
        <taxon>Eggerthellaceae</taxon>
        <taxon>Raoultibacter</taxon>
    </lineage>
</organism>
<comment type="caution">
    <text evidence="5">The sequence shown here is derived from an EMBL/GenBank/DDBJ whole genome shotgun (WGS) entry which is preliminary data.</text>
</comment>
<sequence>MEDIASGADLTKREREIFGFLVRGRSAKHIAETLYISENTAWAHIKRVYAKTGVHSKQELMDLVEGDGDIR</sequence>
<dbReference type="Pfam" id="PF00196">
    <property type="entry name" value="GerE"/>
    <property type="match status" value="1"/>
</dbReference>
<feature type="domain" description="HTH luxR-type" evidence="4">
    <location>
        <begin position="3"/>
        <end position="68"/>
    </location>
</feature>
<evidence type="ECO:0000313" key="5">
    <source>
        <dbReference type="EMBL" id="MEQ3364030.1"/>
    </source>
</evidence>
<evidence type="ECO:0000259" key="4">
    <source>
        <dbReference type="PROSITE" id="PS50043"/>
    </source>
</evidence>
<evidence type="ECO:0000256" key="3">
    <source>
        <dbReference type="ARBA" id="ARBA00023163"/>
    </source>
</evidence>
<dbReference type="SMART" id="SM00421">
    <property type="entry name" value="HTH_LUXR"/>
    <property type="match status" value="1"/>
</dbReference>
<name>A0ABV1JG13_9ACTN</name>
<proteinExistence type="predicted"/>
<dbReference type="PROSITE" id="PS50043">
    <property type="entry name" value="HTH_LUXR_2"/>
    <property type="match status" value="1"/>
</dbReference>
<dbReference type="SUPFAM" id="SSF46894">
    <property type="entry name" value="C-terminal effector domain of the bipartite response regulators"/>
    <property type="match status" value="1"/>
</dbReference>
<keyword evidence="6" id="KW-1185">Reference proteome</keyword>
<dbReference type="PANTHER" id="PTHR44688:SF16">
    <property type="entry name" value="DNA-BINDING TRANSCRIPTIONAL ACTIVATOR DEVR_DOSR"/>
    <property type="match status" value="1"/>
</dbReference>
<keyword evidence="2" id="KW-0238">DNA-binding</keyword>
<dbReference type="Gene3D" id="1.10.10.10">
    <property type="entry name" value="Winged helix-like DNA-binding domain superfamily/Winged helix DNA-binding domain"/>
    <property type="match status" value="1"/>
</dbReference>
<dbReference type="InterPro" id="IPR000792">
    <property type="entry name" value="Tscrpt_reg_LuxR_C"/>
</dbReference>
<accession>A0ABV1JG13</accession>
<dbReference type="PANTHER" id="PTHR44688">
    <property type="entry name" value="DNA-BINDING TRANSCRIPTIONAL ACTIVATOR DEVR_DOSR"/>
    <property type="match status" value="1"/>
</dbReference>
<evidence type="ECO:0000256" key="1">
    <source>
        <dbReference type="ARBA" id="ARBA00023015"/>
    </source>
</evidence>
<keyword evidence="3" id="KW-0804">Transcription</keyword>
<dbReference type="Proteomes" id="UP001487305">
    <property type="component" value="Unassembled WGS sequence"/>
</dbReference>
<protein>
    <submittedName>
        <fullName evidence="5">Helix-turn-helix transcriptional regulator</fullName>
    </submittedName>
</protein>
<dbReference type="PRINTS" id="PR00038">
    <property type="entry name" value="HTHLUXR"/>
</dbReference>
<gene>
    <name evidence="5" type="ORF">AAA083_13690</name>
</gene>
<dbReference type="EMBL" id="JBBNOP010000015">
    <property type="protein sequence ID" value="MEQ3364030.1"/>
    <property type="molecule type" value="Genomic_DNA"/>
</dbReference>
<reference evidence="5 6" key="1">
    <citation type="submission" date="2024-04" db="EMBL/GenBank/DDBJ databases">
        <title>Human intestinal bacterial collection.</title>
        <authorList>
            <person name="Pauvert C."/>
            <person name="Hitch T.C.A."/>
            <person name="Clavel T."/>
        </authorList>
    </citation>
    <scope>NUCLEOTIDE SEQUENCE [LARGE SCALE GENOMIC DNA]</scope>
    <source>
        <strain evidence="5 6">CLA-KB-H42</strain>
    </source>
</reference>
<dbReference type="CDD" id="cd06170">
    <property type="entry name" value="LuxR_C_like"/>
    <property type="match status" value="1"/>
</dbReference>
<dbReference type="RefSeq" id="WP_349227861.1">
    <property type="nucleotide sequence ID" value="NZ_JBBNOP010000015.1"/>
</dbReference>
<dbReference type="InterPro" id="IPR036388">
    <property type="entry name" value="WH-like_DNA-bd_sf"/>
</dbReference>
<keyword evidence="1" id="KW-0805">Transcription regulation</keyword>